<dbReference type="HAMAP" id="MF_00484">
    <property type="entry name" value="Glycogen_synth"/>
    <property type="match status" value="1"/>
</dbReference>
<comment type="catalytic activity">
    <reaction evidence="1">
        <text>[(1-&gt;4)-alpha-D-glucosyl](n) + ADP-alpha-D-glucose = [(1-&gt;4)-alpha-D-glucosyl](n+1) + ADP + H(+)</text>
        <dbReference type="Rhea" id="RHEA:18189"/>
        <dbReference type="Rhea" id="RHEA-COMP:9584"/>
        <dbReference type="Rhea" id="RHEA-COMP:9587"/>
        <dbReference type="ChEBI" id="CHEBI:15378"/>
        <dbReference type="ChEBI" id="CHEBI:15444"/>
        <dbReference type="ChEBI" id="CHEBI:57498"/>
        <dbReference type="ChEBI" id="CHEBI:456216"/>
        <dbReference type="EC" id="2.4.1.21"/>
    </reaction>
</comment>
<keyword evidence="7" id="KW-0750">Starch biosynthesis</keyword>
<dbReference type="InterPro" id="IPR013783">
    <property type="entry name" value="Ig-like_fold"/>
</dbReference>
<dbReference type="Gene3D" id="2.60.40.10">
    <property type="entry name" value="Immunoglobulins"/>
    <property type="match status" value="1"/>
</dbReference>
<dbReference type="SMART" id="SM01066">
    <property type="entry name" value="CBM_25"/>
    <property type="match status" value="3"/>
</dbReference>
<dbReference type="GO" id="GO:2001070">
    <property type="term" value="F:starch binding"/>
    <property type="evidence" value="ECO:0007669"/>
    <property type="project" value="InterPro"/>
</dbReference>
<comment type="caution">
    <text evidence="11">The sequence shown here is derived from an EMBL/GenBank/DDBJ whole genome shotgun (WGS) entry which is preliminary data.</text>
</comment>
<dbReference type="PANTHER" id="PTHR46083:SF5">
    <property type="entry name" value="STARCH SYNTHASE 3, CHLOROPLASTIC_AMYLOPLASTIC"/>
    <property type="match status" value="1"/>
</dbReference>
<feature type="coiled-coil region" evidence="8">
    <location>
        <begin position="412"/>
        <end position="444"/>
    </location>
</feature>
<dbReference type="GO" id="GO:0009011">
    <property type="term" value="F:alpha-1,4-glucan glucosyltransferase (ADP-glucose donor) activity"/>
    <property type="evidence" value="ECO:0007669"/>
    <property type="project" value="UniProtKB-EC"/>
</dbReference>
<accession>A0A835WI26</accession>
<comment type="similarity">
    <text evidence="3">Belongs to the glycosyltransferase 1 family. Bacterial/plant glycogen synthase subfamily.</text>
</comment>
<evidence type="ECO:0000256" key="1">
    <source>
        <dbReference type="ARBA" id="ARBA00001478"/>
    </source>
</evidence>
<dbReference type="OrthoDB" id="2018403at2759"/>
<keyword evidence="8" id="KW-0175">Coiled coil</keyword>
<protein>
    <recommendedName>
        <fullName evidence="4">starch synthase</fullName>
        <ecNumber evidence="4">2.4.1.21</ecNumber>
    </recommendedName>
</protein>
<sequence>MASSMGRALQPQLGAQRSVRQGASRIRGAQGPRTVPSFGLKALRKEDAELLKEAESYMSPEEHTELRRLLEENQRLRQVVTTSASQMSPQQLERFTAEYKNLAAAAEQAGLAVDQQLKQQITAPQAAASPSRSSSASGTGRFEAAAGASGGYGYGRSSVSVLVAEPPAAPPASAAPPPPPPSFGSGGGSPKGGATAFEVSSRDYAKDMASLSVELDATIDDEEDHDVPPRKAQMLDAREKKQKSAAAGDYGALNGASAADDKAAKEAARAAAIAEVEGHRAADVVAGREHWMIITVPEKPVAGAPLQMYFNRNQSEKLRNRPHIVMQYGFNHWELQPEAGNSVDLFPAPTPKSDVTDFWTCRVQVPEDTYELNFILHDKAGAYENNNGMDFTYPAEAGIDYDTWVDTAAERIVAKELARREAEAKAAEEERKAAAALMEQQAKEFGEKKAAELKNNLSGLQEGGTAALLRNGVPVYKVTPSFPVAGGKAVVAYNRKGGSFNNFPIPEGEAVNLLYGFNGWQQSGKAAMRRVPAAPKPTGAVAGTKPVEDEEWWEVEVQIPNIAVAMNFVFNYYEHYDNNAKADYKVKVGLPAGKTLEAWAAGLSEEYRVMELAKRRAEMAEREEKQRRSDEKKKLAQDLVKAVERRKVRHVLYTVPEVVEAGEEVTIFYNPRDTPLNGRQQLYLMGGWNRWTHKRSFGPVAMHPPEDGGEHWQATVVVPKDAYKMDFVFADVPGGDGTYDNRGGFDYHLPVEGSPVRESPLYVAHIAVEMAPIAKVGGLGDVVTALGRAVKEQGHMVEVILPRYDFFLHSPVLQGQLKYETEFDWGGTRIYVTTAVVENLRVFFIEPKNGFFATPTVYGRYDDEVRFDFFCKAALEFLLKTGRQPDILHCHDWSTAHVAQSYWNDYHSYGLHKPRVIFTIHNLNYGQKKIGEAAHACQKFTTVSPTYAYEVGGAPIIAPHGHKFMGIRNGIDPELWSPEDNIFLPVKYTSETVVEGKKAAREALRQRLNLTGWNDKFIVAVVSRLTGQKGVPLIKHAAYRTVERGGQFVLLGSAPDPKVQADFDALASSMGGQDAAFQFKYDEPLSHLIYAAADMIVVPSMFEPCGLTQMIAMRYGTVPIVRHTGGLRDTVFDVDFDKERAAWELYGSSDWQRDGIDATNGFAFTGTDGGALDYAMNRAIDAWYNDREWFRGLQRRIMEQDWSWNRPAIDYIELYFSALKS</sequence>
<feature type="domain" description="Carbohydrate binding module family 25" evidence="10">
    <location>
        <begin position="303"/>
        <end position="396"/>
    </location>
</feature>
<keyword evidence="6" id="KW-0808">Transferase</keyword>
<feature type="region of interest" description="Disordered" evidence="9">
    <location>
        <begin position="216"/>
        <end position="246"/>
    </location>
</feature>
<dbReference type="CDD" id="cd03791">
    <property type="entry name" value="GT5_Glycogen_synthase_DULL1-like"/>
    <property type="match status" value="1"/>
</dbReference>
<evidence type="ECO:0000256" key="5">
    <source>
        <dbReference type="ARBA" id="ARBA00022676"/>
    </source>
</evidence>
<feature type="compositionally biased region" description="Pro residues" evidence="9">
    <location>
        <begin position="167"/>
        <end position="182"/>
    </location>
</feature>
<dbReference type="InterPro" id="IPR005085">
    <property type="entry name" value="CBM25"/>
</dbReference>
<dbReference type="UniPathway" id="UPA00152"/>
<dbReference type="Gene3D" id="3.40.50.2000">
    <property type="entry name" value="Glycogen Phosphorylase B"/>
    <property type="match status" value="2"/>
</dbReference>
<dbReference type="SUPFAM" id="SSF53756">
    <property type="entry name" value="UDP-Glycosyltransferase/glycogen phosphorylase"/>
    <property type="match status" value="1"/>
</dbReference>
<dbReference type="Pfam" id="PF08323">
    <property type="entry name" value="Glyco_transf_5"/>
    <property type="match status" value="1"/>
</dbReference>
<proteinExistence type="inferred from homology"/>
<evidence type="ECO:0000256" key="4">
    <source>
        <dbReference type="ARBA" id="ARBA00012588"/>
    </source>
</evidence>
<keyword evidence="12" id="KW-1185">Reference proteome</keyword>
<reference evidence="11" key="1">
    <citation type="journal article" date="2020" name="bioRxiv">
        <title>Comparative genomics of Chlamydomonas.</title>
        <authorList>
            <person name="Craig R.J."/>
            <person name="Hasan A.R."/>
            <person name="Ness R.W."/>
            <person name="Keightley P.D."/>
        </authorList>
    </citation>
    <scope>NUCLEOTIDE SEQUENCE</scope>
    <source>
        <strain evidence="11">CCAP 11/173</strain>
    </source>
</reference>
<comment type="pathway">
    <text evidence="2">Glycan biosynthesis; starch biosynthesis.</text>
</comment>
<evidence type="ECO:0000256" key="7">
    <source>
        <dbReference type="ARBA" id="ARBA00022922"/>
    </source>
</evidence>
<feature type="domain" description="Carbohydrate binding module family 25" evidence="10">
    <location>
        <begin position="487"/>
        <end position="589"/>
    </location>
</feature>
<evidence type="ECO:0000256" key="3">
    <source>
        <dbReference type="ARBA" id="ARBA00010281"/>
    </source>
</evidence>
<dbReference type="EC" id="2.4.1.21" evidence="4"/>
<evidence type="ECO:0000256" key="2">
    <source>
        <dbReference type="ARBA" id="ARBA00004727"/>
    </source>
</evidence>
<dbReference type="EMBL" id="JAEHOD010000020">
    <property type="protein sequence ID" value="KAG2447767.1"/>
    <property type="molecule type" value="Genomic_DNA"/>
</dbReference>
<dbReference type="Pfam" id="PF16760">
    <property type="entry name" value="CBM53"/>
    <property type="match status" value="3"/>
</dbReference>
<evidence type="ECO:0000259" key="10">
    <source>
        <dbReference type="SMART" id="SM01066"/>
    </source>
</evidence>
<dbReference type="Proteomes" id="UP000613740">
    <property type="component" value="Unassembled WGS sequence"/>
</dbReference>
<dbReference type="AlphaFoldDB" id="A0A835WI26"/>
<dbReference type="InterPro" id="IPR011835">
    <property type="entry name" value="GS/SS"/>
</dbReference>
<evidence type="ECO:0000313" key="12">
    <source>
        <dbReference type="Proteomes" id="UP000613740"/>
    </source>
</evidence>
<feature type="compositionally biased region" description="Low complexity" evidence="9">
    <location>
        <begin position="123"/>
        <end position="137"/>
    </location>
</feature>
<dbReference type="Pfam" id="PF00534">
    <property type="entry name" value="Glycos_transf_1"/>
    <property type="match status" value="1"/>
</dbReference>
<dbReference type="InterPro" id="IPR001296">
    <property type="entry name" value="Glyco_trans_1"/>
</dbReference>
<evidence type="ECO:0000313" key="11">
    <source>
        <dbReference type="EMBL" id="KAG2447767.1"/>
    </source>
</evidence>
<dbReference type="GO" id="GO:0019252">
    <property type="term" value="P:starch biosynthetic process"/>
    <property type="evidence" value="ECO:0007669"/>
    <property type="project" value="UniProtKB-UniPathway"/>
</dbReference>
<gene>
    <name evidence="11" type="ORF">HYH02_007224</name>
</gene>
<feature type="domain" description="Carbohydrate binding module family 25" evidence="10">
    <location>
        <begin position="662"/>
        <end position="752"/>
    </location>
</feature>
<evidence type="ECO:0000256" key="8">
    <source>
        <dbReference type="SAM" id="Coils"/>
    </source>
</evidence>
<dbReference type="PANTHER" id="PTHR46083">
    <property type="match status" value="1"/>
</dbReference>
<keyword evidence="5" id="KW-0328">Glycosyltransferase</keyword>
<dbReference type="GO" id="GO:0004373">
    <property type="term" value="F:alpha-1,4-glucan glucosyltransferase (UDP-glucose donor) activity"/>
    <property type="evidence" value="ECO:0007669"/>
    <property type="project" value="InterPro"/>
</dbReference>
<organism evidence="11 12">
    <name type="scientific">Chlamydomonas schloesseri</name>
    <dbReference type="NCBI Taxonomy" id="2026947"/>
    <lineage>
        <taxon>Eukaryota</taxon>
        <taxon>Viridiplantae</taxon>
        <taxon>Chlorophyta</taxon>
        <taxon>core chlorophytes</taxon>
        <taxon>Chlorophyceae</taxon>
        <taxon>CS clade</taxon>
        <taxon>Chlamydomonadales</taxon>
        <taxon>Chlamydomonadaceae</taxon>
        <taxon>Chlamydomonas</taxon>
    </lineage>
</organism>
<feature type="region of interest" description="Disordered" evidence="9">
    <location>
        <begin position="1"/>
        <end position="36"/>
    </location>
</feature>
<dbReference type="InterPro" id="IPR013534">
    <property type="entry name" value="Starch_synth_cat_dom"/>
</dbReference>
<evidence type="ECO:0000256" key="6">
    <source>
        <dbReference type="ARBA" id="ARBA00022679"/>
    </source>
</evidence>
<feature type="region of interest" description="Disordered" evidence="9">
    <location>
        <begin position="167"/>
        <end position="196"/>
    </location>
</feature>
<feature type="region of interest" description="Disordered" evidence="9">
    <location>
        <begin position="122"/>
        <end position="142"/>
    </location>
</feature>
<evidence type="ECO:0000256" key="9">
    <source>
        <dbReference type="SAM" id="MobiDB-lite"/>
    </source>
</evidence>
<name>A0A835WI26_9CHLO</name>